<dbReference type="PROSITE" id="PS52015">
    <property type="entry name" value="TONB_CTD"/>
    <property type="match status" value="1"/>
</dbReference>
<dbReference type="GO" id="GO:0055085">
    <property type="term" value="P:transmembrane transport"/>
    <property type="evidence" value="ECO:0007669"/>
    <property type="project" value="InterPro"/>
</dbReference>
<dbReference type="SUPFAM" id="SSF74653">
    <property type="entry name" value="TolA/TonB C-terminal domain"/>
    <property type="match status" value="1"/>
</dbReference>
<dbReference type="AlphaFoldDB" id="A0A4Q9GH52"/>
<evidence type="ECO:0000256" key="1">
    <source>
        <dbReference type="ARBA" id="ARBA00004167"/>
    </source>
</evidence>
<dbReference type="InterPro" id="IPR037682">
    <property type="entry name" value="TonB_C"/>
</dbReference>
<feature type="signal peptide" evidence="5">
    <location>
        <begin position="1"/>
        <end position="23"/>
    </location>
</feature>
<evidence type="ECO:0000256" key="5">
    <source>
        <dbReference type="SAM" id="SignalP"/>
    </source>
</evidence>
<organism evidence="7 8">
    <name type="scientific">Hansschlegelia quercus</name>
    <dbReference type="NCBI Taxonomy" id="2528245"/>
    <lineage>
        <taxon>Bacteria</taxon>
        <taxon>Pseudomonadati</taxon>
        <taxon>Pseudomonadota</taxon>
        <taxon>Alphaproteobacteria</taxon>
        <taxon>Hyphomicrobiales</taxon>
        <taxon>Methylopilaceae</taxon>
        <taxon>Hansschlegelia</taxon>
    </lineage>
</organism>
<dbReference type="EMBL" id="SIUB01000004">
    <property type="protein sequence ID" value="TBN53352.1"/>
    <property type="molecule type" value="Genomic_DNA"/>
</dbReference>
<evidence type="ECO:0000313" key="7">
    <source>
        <dbReference type="EMBL" id="TBN53352.1"/>
    </source>
</evidence>
<keyword evidence="8" id="KW-1185">Reference proteome</keyword>
<protein>
    <submittedName>
        <fullName evidence="7">Energy transducer TonB</fullName>
    </submittedName>
</protein>
<dbReference type="GO" id="GO:0016020">
    <property type="term" value="C:membrane"/>
    <property type="evidence" value="ECO:0007669"/>
    <property type="project" value="UniProtKB-SubCell"/>
</dbReference>
<proteinExistence type="predicted"/>
<accession>A0A4Q9GH52</accession>
<keyword evidence="5" id="KW-0732">Signal</keyword>
<dbReference type="Proteomes" id="UP000291613">
    <property type="component" value="Unassembled WGS sequence"/>
</dbReference>
<comment type="caution">
    <text evidence="7">The sequence shown here is derived from an EMBL/GenBank/DDBJ whole genome shotgun (WGS) entry which is preliminary data.</text>
</comment>
<dbReference type="OrthoDB" id="8215632at2"/>
<feature type="domain" description="TonB C-terminal" evidence="6">
    <location>
        <begin position="35"/>
        <end position="128"/>
    </location>
</feature>
<dbReference type="Gene3D" id="3.30.1150.10">
    <property type="match status" value="1"/>
</dbReference>
<evidence type="ECO:0000259" key="6">
    <source>
        <dbReference type="PROSITE" id="PS52015"/>
    </source>
</evidence>
<keyword evidence="4" id="KW-0472">Membrane</keyword>
<reference evidence="7 8" key="1">
    <citation type="submission" date="2019-02" db="EMBL/GenBank/DDBJ databases">
        <title>Hansschlegelia quercus sp. nov., a novel methylotrophic bacterium from buds of oak (Quercus robur L.).</title>
        <authorList>
            <person name="Agafonova N.V."/>
            <person name="Kaparullina E.N."/>
            <person name="Grouzdev D.S."/>
            <person name="Doronina N.V."/>
        </authorList>
    </citation>
    <scope>NUCLEOTIDE SEQUENCE [LARGE SCALE GENOMIC DNA]</scope>
    <source>
        <strain evidence="7 8">Dub</strain>
    </source>
</reference>
<gene>
    <name evidence="7" type="ORF">EYR15_10045</name>
</gene>
<evidence type="ECO:0000256" key="2">
    <source>
        <dbReference type="ARBA" id="ARBA00022692"/>
    </source>
</evidence>
<evidence type="ECO:0000256" key="4">
    <source>
        <dbReference type="ARBA" id="ARBA00023136"/>
    </source>
</evidence>
<feature type="chain" id="PRO_5020915041" evidence="5">
    <location>
        <begin position="24"/>
        <end position="128"/>
    </location>
</feature>
<keyword evidence="2" id="KW-0812">Transmembrane</keyword>
<name>A0A4Q9GH52_9HYPH</name>
<sequence>MRTMRLIRSAAVLALLASTSAGAMGQTVGPRGMSRYATSIYSLIFMYSRPPHASNLVGGGGAVVVQFSIDRQGKLVQIRAIRGAGRTTYDDAAKQIVRNASRFFPAPPPQEMTGDFKTFVIPISFGGR</sequence>
<dbReference type="InterPro" id="IPR006260">
    <property type="entry name" value="TonB/TolA_C"/>
</dbReference>
<evidence type="ECO:0000313" key="8">
    <source>
        <dbReference type="Proteomes" id="UP000291613"/>
    </source>
</evidence>
<dbReference type="NCBIfam" id="TIGR01352">
    <property type="entry name" value="tonB_Cterm"/>
    <property type="match status" value="1"/>
</dbReference>
<comment type="subcellular location">
    <subcellularLocation>
        <location evidence="1">Membrane</location>
        <topology evidence="1">Single-pass membrane protein</topology>
    </subcellularLocation>
</comment>
<dbReference type="Pfam" id="PF13103">
    <property type="entry name" value="TonB_2"/>
    <property type="match status" value="1"/>
</dbReference>
<evidence type="ECO:0000256" key="3">
    <source>
        <dbReference type="ARBA" id="ARBA00022989"/>
    </source>
</evidence>
<keyword evidence="3" id="KW-1133">Transmembrane helix</keyword>